<gene>
    <name evidence="2" type="ORF">PSACC_02787</name>
</gene>
<reference evidence="2 3" key="1">
    <citation type="submission" date="2016-10" db="EMBL/GenBank/DDBJ databases">
        <title>The genome of Paramicrosporidium saccamoebae is the missing link in understanding Cryptomycota and Microsporidia evolution.</title>
        <authorList>
            <person name="Quandt C.A."/>
            <person name="Beaudet D."/>
            <person name="Corsaro D."/>
            <person name="Michel R."/>
            <person name="Corradi N."/>
            <person name="James T."/>
        </authorList>
    </citation>
    <scope>NUCLEOTIDE SEQUENCE [LARGE SCALE GENOMIC DNA]</scope>
    <source>
        <strain evidence="2 3">KSL3</strain>
    </source>
</reference>
<evidence type="ECO:0000313" key="2">
    <source>
        <dbReference type="EMBL" id="PJF17401.1"/>
    </source>
</evidence>
<organism evidence="2 3">
    <name type="scientific">Paramicrosporidium saccamoebae</name>
    <dbReference type="NCBI Taxonomy" id="1246581"/>
    <lineage>
        <taxon>Eukaryota</taxon>
        <taxon>Fungi</taxon>
        <taxon>Fungi incertae sedis</taxon>
        <taxon>Cryptomycota</taxon>
        <taxon>Cryptomycota incertae sedis</taxon>
        <taxon>Paramicrosporidium</taxon>
    </lineage>
</organism>
<sequence length="154" mass="16766">MKLVNILAWVGLPSAMAHMRMKYPHPRGDPGDRATGPSDYDLSAPMTSTAMCHGKPPGQVTATFRASYNWPVTLPSNLPSCDHCTFAWTWINAIGNREFYMNCADVKIIGGSGKKISGEALYIANLAGYPTYLPPVNDGPPSEAQIHRYPVTVN</sequence>
<dbReference type="OrthoDB" id="2342176at2759"/>
<name>A0A2H9TI14_9FUNG</name>
<dbReference type="AlphaFoldDB" id="A0A2H9TI14"/>
<dbReference type="EMBL" id="MTSL01000176">
    <property type="protein sequence ID" value="PJF17401.1"/>
    <property type="molecule type" value="Genomic_DNA"/>
</dbReference>
<evidence type="ECO:0008006" key="4">
    <source>
        <dbReference type="Google" id="ProtNLM"/>
    </source>
</evidence>
<dbReference type="PANTHER" id="PTHR36182:SF2">
    <property type="entry name" value="LYTIC POLYSACCHARIDE MONOOXYGENASE"/>
    <property type="match status" value="1"/>
</dbReference>
<dbReference type="Proteomes" id="UP000240830">
    <property type="component" value="Unassembled WGS sequence"/>
</dbReference>
<feature type="signal peptide" evidence="1">
    <location>
        <begin position="1"/>
        <end position="17"/>
    </location>
</feature>
<evidence type="ECO:0000313" key="3">
    <source>
        <dbReference type="Proteomes" id="UP000240830"/>
    </source>
</evidence>
<dbReference type="Gene3D" id="2.70.50.70">
    <property type="match status" value="1"/>
</dbReference>
<keyword evidence="3" id="KW-1185">Reference proteome</keyword>
<dbReference type="STRING" id="1246581.A0A2H9TI14"/>
<comment type="caution">
    <text evidence="2">The sequence shown here is derived from an EMBL/GenBank/DDBJ whole genome shotgun (WGS) entry which is preliminary data.</text>
</comment>
<proteinExistence type="predicted"/>
<protein>
    <recommendedName>
        <fullName evidence="4">Chitin-binding type-4 domain-containing protein</fullName>
    </recommendedName>
</protein>
<evidence type="ECO:0000256" key="1">
    <source>
        <dbReference type="SAM" id="SignalP"/>
    </source>
</evidence>
<dbReference type="PANTHER" id="PTHR36182">
    <property type="entry name" value="PROTEIN, PUTATIVE (AFU_ORTHOLOGUE AFUA_6G10930)-RELATED"/>
    <property type="match status" value="1"/>
</dbReference>
<feature type="chain" id="PRO_5014172002" description="Chitin-binding type-4 domain-containing protein" evidence="1">
    <location>
        <begin position="18"/>
        <end position="154"/>
    </location>
</feature>
<keyword evidence="1" id="KW-0732">Signal</keyword>
<accession>A0A2H9TI14</accession>